<dbReference type="OrthoDB" id="9806937at2"/>
<feature type="transmembrane region" description="Helical" evidence="6">
    <location>
        <begin position="185"/>
        <end position="204"/>
    </location>
</feature>
<dbReference type="Pfam" id="PF13520">
    <property type="entry name" value="AA_permease_2"/>
    <property type="match status" value="1"/>
</dbReference>
<feature type="transmembrane region" description="Helical" evidence="6">
    <location>
        <begin position="347"/>
        <end position="369"/>
    </location>
</feature>
<dbReference type="AlphaFoldDB" id="A0A1H1ZA34"/>
<dbReference type="Gene3D" id="1.20.1740.10">
    <property type="entry name" value="Amino acid/polyamine transporter I"/>
    <property type="match status" value="1"/>
</dbReference>
<evidence type="ECO:0000256" key="3">
    <source>
        <dbReference type="ARBA" id="ARBA00022692"/>
    </source>
</evidence>
<keyword evidence="5 6" id="KW-0472">Membrane</keyword>
<dbReference type="STRING" id="652787.SAMN05216490_3022"/>
<feature type="transmembrane region" description="Helical" evidence="6">
    <location>
        <begin position="118"/>
        <end position="138"/>
    </location>
</feature>
<dbReference type="InterPro" id="IPR002293">
    <property type="entry name" value="AA/rel_permease1"/>
</dbReference>
<evidence type="ECO:0000256" key="4">
    <source>
        <dbReference type="ARBA" id="ARBA00022989"/>
    </source>
</evidence>
<evidence type="ECO:0000313" key="7">
    <source>
        <dbReference type="EMBL" id="SDT30352.1"/>
    </source>
</evidence>
<feature type="transmembrane region" description="Helical" evidence="6">
    <location>
        <begin position="44"/>
        <end position="67"/>
    </location>
</feature>
<dbReference type="PIRSF" id="PIRSF006060">
    <property type="entry name" value="AA_transporter"/>
    <property type="match status" value="1"/>
</dbReference>
<feature type="transmembrane region" description="Helical" evidence="6">
    <location>
        <begin position="150"/>
        <end position="173"/>
    </location>
</feature>
<name>A0A1H1ZA34_MUCMA</name>
<feature type="transmembrane region" description="Helical" evidence="6">
    <location>
        <begin position="381"/>
        <end position="403"/>
    </location>
</feature>
<keyword evidence="8" id="KW-1185">Reference proteome</keyword>
<evidence type="ECO:0000256" key="6">
    <source>
        <dbReference type="SAM" id="Phobius"/>
    </source>
</evidence>
<dbReference type="PANTHER" id="PTHR42770">
    <property type="entry name" value="AMINO ACID TRANSPORTER-RELATED"/>
    <property type="match status" value="1"/>
</dbReference>
<feature type="transmembrane region" description="Helical" evidence="6">
    <location>
        <begin position="323"/>
        <end position="341"/>
    </location>
</feature>
<dbReference type="GO" id="GO:0022857">
    <property type="term" value="F:transmembrane transporter activity"/>
    <property type="evidence" value="ECO:0007669"/>
    <property type="project" value="InterPro"/>
</dbReference>
<evidence type="ECO:0000313" key="8">
    <source>
        <dbReference type="Proteomes" id="UP000199679"/>
    </source>
</evidence>
<dbReference type="InterPro" id="IPR050367">
    <property type="entry name" value="APC_superfamily"/>
</dbReference>
<protein>
    <submittedName>
        <fullName evidence="7">Ethanolamine:proton symporter, EAT family</fullName>
    </submittedName>
</protein>
<feature type="transmembrane region" description="Helical" evidence="6">
    <location>
        <begin position="12"/>
        <end position="32"/>
    </location>
</feature>
<reference evidence="7 8" key="1">
    <citation type="submission" date="2016-10" db="EMBL/GenBank/DDBJ databases">
        <authorList>
            <person name="de Groot N.N."/>
        </authorList>
    </citation>
    <scope>NUCLEOTIDE SEQUENCE [LARGE SCALE GENOMIC DNA]</scope>
    <source>
        <strain evidence="7 8">MP1X4</strain>
    </source>
</reference>
<feature type="transmembrane region" description="Helical" evidence="6">
    <location>
        <begin position="277"/>
        <end position="302"/>
    </location>
</feature>
<proteinExistence type="predicted"/>
<accession>A0A1H1ZA34</accession>
<feature type="transmembrane region" description="Helical" evidence="6">
    <location>
        <begin position="225"/>
        <end position="246"/>
    </location>
</feature>
<feature type="transmembrane region" description="Helical" evidence="6">
    <location>
        <begin position="88"/>
        <end position="112"/>
    </location>
</feature>
<comment type="subcellular location">
    <subcellularLocation>
        <location evidence="1">Cell membrane</location>
        <topology evidence="1">Multi-pass membrane protein</topology>
    </subcellularLocation>
</comment>
<sequence length="450" mass="48950">MTEKSTEQLKRVLKPIHLWAIAVGLVISGEYFGWNYGWGVSGTIGFLIATLIITVMYVTFIFSYTELTTAIPHAGGAFAYAYRAMGPFGGLIAGYATLVDFLFATPAIAAALGSYLHFLYPQIPIIPSAMVFNLLFVIINISGVKESATFSVFITILAVGELLLFMGIIGPHFKMANYLAHPMPFGWGGVFAALPFAVWFYLAIEGVAMVAEEVKEPKKNIPKGYISGLATLIFLALGVMILTGGITDWRIFSKNMDYPLPEAIAIALGKANGLTKIFASIGLFGLIASFHGTILASSRQVFAMARSGYLPRFLSGVNHKFKTPHWAIIVAGLISCLALLSGKTDQIIVLSVLGAIVMYLMSMASLFILRKKEPNLERPFASPFYPVFPAVALFISAVCLFAIMYYNFYISLLFFAGLAVAIAIFVLMGKHKVRLTEENMVAEPGFVGLN</sequence>
<dbReference type="NCBIfam" id="TIGR00908">
    <property type="entry name" value="2A0305"/>
    <property type="match status" value="1"/>
</dbReference>
<evidence type="ECO:0000256" key="5">
    <source>
        <dbReference type="ARBA" id="ARBA00023136"/>
    </source>
</evidence>
<dbReference type="GO" id="GO:0005886">
    <property type="term" value="C:plasma membrane"/>
    <property type="evidence" value="ECO:0007669"/>
    <property type="project" value="UniProtKB-SubCell"/>
</dbReference>
<organism evidence="7 8">
    <name type="scientific">Mucilaginibacter mallensis</name>
    <dbReference type="NCBI Taxonomy" id="652787"/>
    <lineage>
        <taxon>Bacteria</taxon>
        <taxon>Pseudomonadati</taxon>
        <taxon>Bacteroidota</taxon>
        <taxon>Sphingobacteriia</taxon>
        <taxon>Sphingobacteriales</taxon>
        <taxon>Sphingobacteriaceae</taxon>
        <taxon>Mucilaginibacter</taxon>
    </lineage>
</organism>
<dbReference type="Proteomes" id="UP000199679">
    <property type="component" value="Chromosome I"/>
</dbReference>
<dbReference type="InterPro" id="IPR004757">
    <property type="entry name" value="EtNH_permease"/>
</dbReference>
<dbReference type="EMBL" id="LT629740">
    <property type="protein sequence ID" value="SDT30352.1"/>
    <property type="molecule type" value="Genomic_DNA"/>
</dbReference>
<gene>
    <name evidence="7" type="ORF">SAMN05216490_3022</name>
</gene>
<keyword evidence="3 6" id="KW-0812">Transmembrane</keyword>
<evidence type="ECO:0000256" key="2">
    <source>
        <dbReference type="ARBA" id="ARBA00022475"/>
    </source>
</evidence>
<evidence type="ECO:0000256" key="1">
    <source>
        <dbReference type="ARBA" id="ARBA00004651"/>
    </source>
</evidence>
<feature type="transmembrane region" description="Helical" evidence="6">
    <location>
        <begin position="409"/>
        <end position="428"/>
    </location>
</feature>
<keyword evidence="2" id="KW-1003">Cell membrane</keyword>
<dbReference type="PANTHER" id="PTHR42770:SF7">
    <property type="entry name" value="MEMBRANE PROTEIN"/>
    <property type="match status" value="1"/>
</dbReference>
<keyword evidence="4 6" id="KW-1133">Transmembrane helix</keyword>